<gene>
    <name evidence="7" type="ORF">Tco025E_08933</name>
</gene>
<dbReference type="Proteomes" id="UP000284403">
    <property type="component" value="Unassembled WGS sequence"/>
</dbReference>
<dbReference type="Gene3D" id="2.120.10.10">
    <property type="match status" value="1"/>
</dbReference>
<reference evidence="7 8" key="1">
    <citation type="journal article" date="2018" name="BMC Genomics">
        <title>Genomic comparison of Trypanosoma conorhini and Trypanosoma rangeli to Trypanosoma cruzi strains of high and low virulence.</title>
        <authorList>
            <person name="Bradwell K.R."/>
            <person name="Koparde V.N."/>
            <person name="Matveyev A.V."/>
            <person name="Serrano M.G."/>
            <person name="Alves J.M."/>
            <person name="Parikh H."/>
            <person name="Huang B."/>
            <person name="Lee V."/>
            <person name="Espinosa-Alvarez O."/>
            <person name="Ortiz P.A."/>
            <person name="Costa-Martins A.G."/>
            <person name="Teixeira M.M."/>
            <person name="Buck G.A."/>
        </authorList>
    </citation>
    <scope>NUCLEOTIDE SEQUENCE [LARGE SCALE GENOMIC DNA]</scope>
    <source>
        <strain evidence="7 8">025E</strain>
    </source>
</reference>
<feature type="transmembrane region" description="Helical" evidence="3">
    <location>
        <begin position="685"/>
        <end position="705"/>
    </location>
</feature>
<dbReference type="EC" id="3.2.1.18" evidence="7"/>
<keyword evidence="1" id="KW-0677">Repeat</keyword>
<organism evidence="7 8">
    <name type="scientific">Trypanosoma conorhini</name>
    <dbReference type="NCBI Taxonomy" id="83891"/>
    <lineage>
        <taxon>Eukaryota</taxon>
        <taxon>Discoba</taxon>
        <taxon>Euglenozoa</taxon>
        <taxon>Kinetoplastea</taxon>
        <taxon>Metakinetoplastina</taxon>
        <taxon>Trypanosomatida</taxon>
        <taxon>Trypanosomatidae</taxon>
        <taxon>Trypanosoma</taxon>
    </lineage>
</organism>
<dbReference type="Pfam" id="PF22925">
    <property type="entry name" value="TS_C"/>
    <property type="match status" value="1"/>
</dbReference>
<evidence type="ECO:0000259" key="6">
    <source>
        <dbReference type="Pfam" id="PF22925"/>
    </source>
</evidence>
<evidence type="ECO:0000256" key="1">
    <source>
        <dbReference type="ARBA" id="ARBA00022737"/>
    </source>
</evidence>
<keyword evidence="3" id="KW-0472">Membrane</keyword>
<comment type="caution">
    <text evidence="7">The sequence shown here is derived from an EMBL/GenBank/DDBJ whole genome shotgun (WGS) entry which is preliminary data.</text>
</comment>
<dbReference type="GO" id="GO:0005737">
    <property type="term" value="C:cytoplasm"/>
    <property type="evidence" value="ECO:0007669"/>
    <property type="project" value="TreeGrafter"/>
</dbReference>
<dbReference type="InterPro" id="IPR055239">
    <property type="entry name" value="TS_C"/>
</dbReference>
<evidence type="ECO:0000256" key="3">
    <source>
        <dbReference type="SAM" id="Phobius"/>
    </source>
</evidence>
<feature type="signal peptide" evidence="4">
    <location>
        <begin position="1"/>
        <end position="21"/>
    </location>
</feature>
<dbReference type="InterPro" id="IPR036278">
    <property type="entry name" value="Sialidase_sf"/>
</dbReference>
<dbReference type="SUPFAM" id="SSF50939">
    <property type="entry name" value="Sialidases"/>
    <property type="match status" value="1"/>
</dbReference>
<dbReference type="GO" id="GO:0004308">
    <property type="term" value="F:exo-alpha-sialidase activity"/>
    <property type="evidence" value="ECO:0007669"/>
    <property type="project" value="UniProtKB-EC"/>
</dbReference>
<dbReference type="GO" id="GO:0006689">
    <property type="term" value="P:ganglioside catabolic process"/>
    <property type="evidence" value="ECO:0007669"/>
    <property type="project" value="TreeGrafter"/>
</dbReference>
<keyword evidence="3" id="KW-1133">Transmembrane helix</keyword>
<dbReference type="InterPro" id="IPR013320">
    <property type="entry name" value="ConA-like_dom_sf"/>
</dbReference>
<dbReference type="InterPro" id="IPR011040">
    <property type="entry name" value="Sialidase"/>
</dbReference>
<feature type="region of interest" description="Disordered" evidence="2">
    <location>
        <begin position="602"/>
        <end position="626"/>
    </location>
</feature>
<feature type="domain" description="Sialidase" evidence="5">
    <location>
        <begin position="67"/>
        <end position="407"/>
    </location>
</feature>
<keyword evidence="8" id="KW-1185">Reference proteome</keyword>
<keyword evidence="4" id="KW-0732">Signal</keyword>
<keyword evidence="7" id="KW-0378">Hydrolase</keyword>
<keyword evidence="7" id="KW-0326">Glycosidase</keyword>
<dbReference type="Gene3D" id="2.60.120.200">
    <property type="match status" value="1"/>
</dbReference>
<dbReference type="RefSeq" id="XP_029224102.1">
    <property type="nucleotide sequence ID" value="XM_029375764.1"/>
</dbReference>
<dbReference type="GO" id="GO:0016020">
    <property type="term" value="C:membrane"/>
    <property type="evidence" value="ECO:0007669"/>
    <property type="project" value="TreeGrafter"/>
</dbReference>
<feature type="chain" id="PRO_5018671431" evidence="4">
    <location>
        <begin position="22"/>
        <end position="706"/>
    </location>
</feature>
<dbReference type="CDD" id="cd15482">
    <property type="entry name" value="Sialidase_non-viral"/>
    <property type="match status" value="1"/>
</dbReference>
<keyword evidence="3" id="KW-0812">Transmembrane</keyword>
<dbReference type="PANTHER" id="PTHR10628:SF30">
    <property type="entry name" value="EXO-ALPHA-SIALIDASE"/>
    <property type="match status" value="1"/>
</dbReference>
<protein>
    <submittedName>
        <fullName evidence="7">Group II trans-sialidase superfamily</fullName>
        <ecNumber evidence="7">3.2.1.18</ecNumber>
    </submittedName>
</protein>
<proteinExistence type="predicted"/>
<dbReference type="EMBL" id="MKKU01000931">
    <property type="protein sequence ID" value="RNE99755.1"/>
    <property type="molecule type" value="Genomic_DNA"/>
</dbReference>
<evidence type="ECO:0000256" key="4">
    <source>
        <dbReference type="SAM" id="SignalP"/>
    </source>
</evidence>
<dbReference type="PRINTS" id="PR01803">
    <property type="entry name" value="TCSIALIDASE"/>
</dbReference>
<evidence type="ECO:0000313" key="8">
    <source>
        <dbReference type="Proteomes" id="UP000284403"/>
    </source>
</evidence>
<dbReference type="SUPFAM" id="SSF49899">
    <property type="entry name" value="Concanavalin A-like lectins/glucanases"/>
    <property type="match status" value="1"/>
</dbReference>
<dbReference type="Pfam" id="PF13859">
    <property type="entry name" value="BNR_3"/>
    <property type="match status" value="1"/>
</dbReference>
<dbReference type="GeneID" id="40322544"/>
<accession>A0A3R7RCJ7</accession>
<dbReference type="PANTHER" id="PTHR10628">
    <property type="entry name" value="SIALIDASE"/>
    <property type="match status" value="1"/>
</dbReference>
<evidence type="ECO:0000313" key="7">
    <source>
        <dbReference type="EMBL" id="RNE99755.1"/>
    </source>
</evidence>
<dbReference type="AlphaFoldDB" id="A0A3R7RCJ7"/>
<dbReference type="GO" id="GO:0009313">
    <property type="term" value="P:oligosaccharide catabolic process"/>
    <property type="evidence" value="ECO:0007669"/>
    <property type="project" value="TreeGrafter"/>
</dbReference>
<name>A0A3R7RCJ7_9TRYP</name>
<feature type="domain" description="Trans-sialidase C-terminal" evidence="6">
    <location>
        <begin position="448"/>
        <end position="645"/>
    </location>
</feature>
<dbReference type="InterPro" id="IPR008377">
    <property type="entry name" value="Sialidase_trypan"/>
</dbReference>
<evidence type="ECO:0000256" key="2">
    <source>
        <dbReference type="SAM" id="MobiDB-lite"/>
    </source>
</evidence>
<evidence type="ECO:0000259" key="5">
    <source>
        <dbReference type="Pfam" id="PF13859"/>
    </source>
</evidence>
<dbReference type="OrthoDB" id="248050at2759"/>
<sequence>MSRQLLCSAVLLLFLLHISSGSGVAHAEHEEKPKAVQLPQGIELFVPKKTKVEKEGAAGPKDSFTSPSLVRVGGVMVAFAEAHLKFDDPHKQATWLSFSDGVAGYINAAEGFSSFASEVGKPTWKAYTVFGRKSKVDHVGVVSRPEAVVKGNKVFLLIESYEMIFEKTEDYWRGDNSGLDLVVGEAAQPKGGSQGEMVKWDPPISLLSQALKAGKEKGLNDLWSGGGAGVVMDDGTIVFSLVARKEEGDFVSTVIYSKDGKTWTLAKGTSPEGCAEPRIVEWEKGQLVMVATCMRAHKVFESRDMGATWKDAVGAISRVRSDFILDPSQRDRRVSSLITATIAGTKVMLYTQQEHSFEEARAKELFLWATDNKRAFHVGPISVDADLYPPFANALLHSNDELYLLQEKGHGGSRSLVLVSLTEELKKIKSVLTAWAKLDAAFSKLSVPTANLVGLLTDVSSDETWVDEYLCLNATVTEGTKVKNGFEFAGPDSHAVWPVNTWDYGYLYGFVNYGFAIVATVKITQVPRESVSLLGARLEDDKSTVLVGLSYNKEKQWETVFNGAKAAKGTWEPGKEYKVALMLQGNNGSVYVDGKLVGSSDAIPTPEKRPHEISHFHFGDEDDGKDRGGSVAVTNVLLYDRPLADAELKKVDDNNDVPVQHEDAGSPDEDGKGKKEGGHKGDGSMGAGVFGAVLLLLGLWGFAAVS</sequence>
<feature type="compositionally biased region" description="Basic and acidic residues" evidence="2">
    <location>
        <begin position="606"/>
        <end position="626"/>
    </location>
</feature>
<feature type="region of interest" description="Disordered" evidence="2">
    <location>
        <begin position="649"/>
        <end position="682"/>
    </location>
</feature>
<dbReference type="InterPro" id="IPR026856">
    <property type="entry name" value="Sialidase_fam"/>
</dbReference>